<proteinExistence type="predicted"/>
<dbReference type="Proteomes" id="UP000249682">
    <property type="component" value="Chromosome"/>
</dbReference>
<evidence type="ECO:0000256" key="1">
    <source>
        <dbReference type="SAM" id="MobiDB-lite"/>
    </source>
</evidence>
<accession>A0AAD0KUW7</accession>
<dbReference type="RefSeq" id="WP_049769719.1">
    <property type="nucleotide sequence ID" value="NZ_CP029543.1"/>
</dbReference>
<dbReference type="AlphaFoldDB" id="A0AAD0KUW7"/>
<name>A0AAD0KUW7_MYCLR</name>
<dbReference type="EMBL" id="CP029543">
    <property type="protein sequence ID" value="AWV47740.1"/>
    <property type="molecule type" value="Genomic_DNA"/>
</dbReference>
<organism evidence="2 3">
    <name type="scientific">Mycobacterium leprae</name>
    <dbReference type="NCBI Taxonomy" id="1769"/>
    <lineage>
        <taxon>Bacteria</taxon>
        <taxon>Bacillati</taxon>
        <taxon>Actinomycetota</taxon>
        <taxon>Actinomycetes</taxon>
        <taxon>Mycobacteriales</taxon>
        <taxon>Mycobacteriaceae</taxon>
        <taxon>Mycobacterium</taxon>
    </lineage>
</organism>
<evidence type="ECO:0000313" key="2">
    <source>
        <dbReference type="EMBL" id="AWV47740.1"/>
    </source>
</evidence>
<sequence length="144" mass="15720">MIYTAHPLFGERERAALDADGARWRRTDLVVLHLRHSSDNLSDQPRLASLVLDSDAPKQLDEVAAAKQTLRLSDLHTGLTTNPLDAATLPRPPSLDAQLSLTNALASPRPERRCVAKQHRPRNTVATGSDGLNTAVGHQYNSLC</sequence>
<feature type="region of interest" description="Disordered" evidence="1">
    <location>
        <begin position="107"/>
        <end position="132"/>
    </location>
</feature>
<gene>
    <name evidence="2" type="ORF">DIJ64_05625</name>
</gene>
<protein>
    <submittedName>
        <fullName evidence="2">Uncharacterized protein</fullName>
    </submittedName>
</protein>
<reference evidence="2 3" key="1">
    <citation type="submission" date="2018-05" db="EMBL/GenBank/DDBJ databases">
        <title>Evolution of small genomes with special reference to Mycobacterium leprae.</title>
        <authorList>
            <person name="Mohanty P.S."/>
            <person name="Bansal A.K."/>
            <person name="Gupta U.D."/>
            <person name="Naaz F."/>
            <person name="Dwivedi V.D."/>
            <person name="Singh H."/>
            <person name="Gupta G."/>
            <person name="Sharma S."/>
            <person name="Arora M."/>
        </authorList>
    </citation>
    <scope>NUCLEOTIDE SEQUENCE [LARGE SCALE GENOMIC DNA]</scope>
    <source>
        <strain evidence="2 3">MRHRU-235-G</strain>
    </source>
</reference>
<evidence type="ECO:0000313" key="3">
    <source>
        <dbReference type="Proteomes" id="UP000249682"/>
    </source>
</evidence>